<organism evidence="2 3">
    <name type="scientific">Nocardioides vastitatis</name>
    <dbReference type="NCBI Taxonomy" id="2568655"/>
    <lineage>
        <taxon>Bacteria</taxon>
        <taxon>Bacillati</taxon>
        <taxon>Actinomycetota</taxon>
        <taxon>Actinomycetes</taxon>
        <taxon>Propionibacteriales</taxon>
        <taxon>Nocardioidaceae</taxon>
        <taxon>Nocardioides</taxon>
    </lineage>
</organism>
<evidence type="ECO:0000313" key="2">
    <source>
        <dbReference type="EMBL" id="MFC5729905.1"/>
    </source>
</evidence>
<protein>
    <submittedName>
        <fullName evidence="2">Nucleosidase</fullName>
    </submittedName>
</protein>
<dbReference type="InterPro" id="IPR000845">
    <property type="entry name" value="Nucleoside_phosphorylase_d"/>
</dbReference>
<name>A0ABW0ZFW9_9ACTN</name>
<reference evidence="3" key="1">
    <citation type="journal article" date="2019" name="Int. J. Syst. Evol. Microbiol.">
        <title>The Global Catalogue of Microorganisms (GCM) 10K type strain sequencing project: providing services to taxonomists for standard genome sequencing and annotation.</title>
        <authorList>
            <consortium name="The Broad Institute Genomics Platform"/>
            <consortium name="The Broad Institute Genome Sequencing Center for Infectious Disease"/>
            <person name="Wu L."/>
            <person name="Ma J."/>
        </authorList>
    </citation>
    <scope>NUCLEOTIDE SEQUENCE [LARGE SCALE GENOMIC DNA]</scope>
    <source>
        <strain evidence="3">YIM 94188</strain>
    </source>
</reference>
<dbReference type="RefSeq" id="WP_240769449.1">
    <property type="nucleotide sequence ID" value="NZ_JBHSNS010000006.1"/>
</dbReference>
<dbReference type="Proteomes" id="UP001596072">
    <property type="component" value="Unassembled WGS sequence"/>
</dbReference>
<accession>A0ABW0ZFW9</accession>
<sequence length="182" mass="19162">MPRPLVVAATAAEAAHVPREIEVLVTGLGKTAAAAVLARHLATRPDLAEVVVVNLGTAGALHDHVEGLFEVGTVINHDISADAIRALGYDPRERLTVGPGETVLASGDVFVTDPVVRAGLAARAQLVDMEGYAVAFVAQEFGLPCRLVKHVSDNADEGAMDWVSLVDRSARALGEWVTNQAW</sequence>
<dbReference type="EMBL" id="JBHSNS010000006">
    <property type="protein sequence ID" value="MFC5729905.1"/>
    <property type="molecule type" value="Genomic_DNA"/>
</dbReference>
<feature type="domain" description="Nucleoside phosphorylase" evidence="1">
    <location>
        <begin position="102"/>
        <end position="160"/>
    </location>
</feature>
<dbReference type="Gene3D" id="3.40.50.1580">
    <property type="entry name" value="Nucleoside phosphorylase domain"/>
    <property type="match status" value="1"/>
</dbReference>
<comment type="caution">
    <text evidence="2">The sequence shown here is derived from an EMBL/GenBank/DDBJ whole genome shotgun (WGS) entry which is preliminary data.</text>
</comment>
<dbReference type="PANTHER" id="PTHR46832">
    <property type="entry name" value="5'-METHYLTHIOADENOSINE/S-ADENOSYLHOMOCYSTEINE NUCLEOSIDASE"/>
    <property type="match status" value="1"/>
</dbReference>
<dbReference type="NCBIfam" id="NF004168">
    <property type="entry name" value="PRK05634.1"/>
    <property type="match status" value="1"/>
</dbReference>
<gene>
    <name evidence="2" type="ORF">ACFPQB_13335</name>
</gene>
<proteinExistence type="predicted"/>
<keyword evidence="3" id="KW-1185">Reference proteome</keyword>
<dbReference type="Pfam" id="PF01048">
    <property type="entry name" value="PNP_UDP_1"/>
    <property type="match status" value="1"/>
</dbReference>
<dbReference type="InterPro" id="IPR035994">
    <property type="entry name" value="Nucleoside_phosphorylase_sf"/>
</dbReference>
<evidence type="ECO:0000259" key="1">
    <source>
        <dbReference type="Pfam" id="PF01048"/>
    </source>
</evidence>
<dbReference type="SUPFAM" id="SSF53167">
    <property type="entry name" value="Purine and uridine phosphorylases"/>
    <property type="match status" value="1"/>
</dbReference>
<evidence type="ECO:0000313" key="3">
    <source>
        <dbReference type="Proteomes" id="UP001596072"/>
    </source>
</evidence>
<dbReference type="PANTHER" id="PTHR46832:SF1">
    <property type="entry name" value="5'-METHYLTHIOADENOSINE_S-ADENOSYLHOMOCYSTEINE NUCLEOSIDASE"/>
    <property type="match status" value="1"/>
</dbReference>